<dbReference type="Proteomes" id="UP000016932">
    <property type="component" value="Unassembled WGS sequence"/>
</dbReference>
<organism evidence="1 2">
    <name type="scientific">Pseudocercospora fijiensis (strain CIRAD86)</name>
    <name type="common">Black leaf streak disease fungus</name>
    <name type="synonym">Mycosphaerella fijiensis</name>
    <dbReference type="NCBI Taxonomy" id="383855"/>
    <lineage>
        <taxon>Eukaryota</taxon>
        <taxon>Fungi</taxon>
        <taxon>Dikarya</taxon>
        <taxon>Ascomycota</taxon>
        <taxon>Pezizomycotina</taxon>
        <taxon>Dothideomycetes</taxon>
        <taxon>Dothideomycetidae</taxon>
        <taxon>Mycosphaerellales</taxon>
        <taxon>Mycosphaerellaceae</taxon>
        <taxon>Pseudocercospora</taxon>
    </lineage>
</organism>
<evidence type="ECO:0000313" key="2">
    <source>
        <dbReference type="Proteomes" id="UP000016932"/>
    </source>
</evidence>
<dbReference type="KEGG" id="pfj:MYCFIDRAFT_177722"/>
<dbReference type="RefSeq" id="XP_007929878.1">
    <property type="nucleotide sequence ID" value="XM_007931687.1"/>
</dbReference>
<dbReference type="GeneID" id="19333832"/>
<evidence type="ECO:0000313" key="1">
    <source>
        <dbReference type="EMBL" id="EME79051.1"/>
    </source>
</evidence>
<dbReference type="VEuPathDB" id="FungiDB:MYCFIDRAFT_177722"/>
<keyword evidence="2" id="KW-1185">Reference proteome</keyword>
<dbReference type="EMBL" id="KB446562">
    <property type="protein sequence ID" value="EME79051.1"/>
    <property type="molecule type" value="Genomic_DNA"/>
</dbReference>
<proteinExistence type="predicted"/>
<name>M3A320_PSEFD</name>
<dbReference type="HOGENOM" id="CLU_3125660_0_0_1"/>
<sequence length="50" mass="5799">MVPSNAYALNAGNPEMTRIYSRSLRQLPINYSFCRIVDGIVEYRFVQRTS</sequence>
<dbReference type="AlphaFoldDB" id="M3A320"/>
<reference evidence="1 2" key="1">
    <citation type="journal article" date="2012" name="PLoS Pathog.">
        <title>Diverse lifestyles and strategies of plant pathogenesis encoded in the genomes of eighteen Dothideomycetes fungi.</title>
        <authorList>
            <person name="Ohm R.A."/>
            <person name="Feau N."/>
            <person name="Henrissat B."/>
            <person name="Schoch C.L."/>
            <person name="Horwitz B.A."/>
            <person name="Barry K.W."/>
            <person name="Condon B.J."/>
            <person name="Copeland A.C."/>
            <person name="Dhillon B."/>
            <person name="Glaser F."/>
            <person name="Hesse C.N."/>
            <person name="Kosti I."/>
            <person name="LaButti K."/>
            <person name="Lindquist E.A."/>
            <person name="Lucas S."/>
            <person name="Salamov A.A."/>
            <person name="Bradshaw R.E."/>
            <person name="Ciuffetti L."/>
            <person name="Hamelin R.C."/>
            <person name="Kema G.H.J."/>
            <person name="Lawrence C."/>
            <person name="Scott J.A."/>
            <person name="Spatafora J.W."/>
            <person name="Turgeon B.G."/>
            <person name="de Wit P.J.G.M."/>
            <person name="Zhong S."/>
            <person name="Goodwin S.B."/>
            <person name="Grigoriev I.V."/>
        </authorList>
    </citation>
    <scope>NUCLEOTIDE SEQUENCE [LARGE SCALE GENOMIC DNA]</scope>
    <source>
        <strain evidence="1 2">CIRAD86</strain>
    </source>
</reference>
<protein>
    <submittedName>
        <fullName evidence="1">Uncharacterized protein</fullName>
    </submittedName>
</protein>
<accession>M3A320</accession>
<gene>
    <name evidence="1" type="ORF">MYCFIDRAFT_177722</name>
</gene>